<gene>
    <name evidence="2" type="primary">HNAJ_LOCUS7387</name>
    <name evidence="2" type="ORF">TNCV_3182331</name>
</gene>
<proteinExistence type="predicted"/>
<evidence type="ECO:0000259" key="1">
    <source>
        <dbReference type="PROSITE" id="PS50879"/>
    </source>
</evidence>
<organism evidence="2 3">
    <name type="scientific">Trichonephila clavipes</name>
    <name type="common">Golden silk orbweaver</name>
    <name type="synonym">Nephila clavipes</name>
    <dbReference type="NCBI Taxonomy" id="2585209"/>
    <lineage>
        <taxon>Eukaryota</taxon>
        <taxon>Metazoa</taxon>
        <taxon>Ecdysozoa</taxon>
        <taxon>Arthropoda</taxon>
        <taxon>Chelicerata</taxon>
        <taxon>Arachnida</taxon>
        <taxon>Araneae</taxon>
        <taxon>Araneomorphae</taxon>
        <taxon>Entelegynae</taxon>
        <taxon>Araneoidea</taxon>
        <taxon>Nephilidae</taxon>
        <taxon>Trichonephila</taxon>
    </lineage>
</organism>
<comment type="caution">
    <text evidence="2">The sequence shown here is derived from an EMBL/GenBank/DDBJ whole genome shotgun (WGS) entry which is preliminary data.</text>
</comment>
<accession>A0A8X6SN42</accession>
<protein>
    <recommendedName>
        <fullName evidence="1">RNase H type-1 domain-containing protein</fullName>
    </recommendedName>
</protein>
<evidence type="ECO:0000313" key="3">
    <source>
        <dbReference type="Proteomes" id="UP000887159"/>
    </source>
</evidence>
<evidence type="ECO:0000313" key="2">
    <source>
        <dbReference type="EMBL" id="GFY11391.1"/>
    </source>
</evidence>
<sequence length="154" mass="17839">MSGYSKQIVLQWIPGHCCVTGNELSDPLAKKGASIQQTTRKVVPFTSAKRIDKKKMNDLSSIRYAERNSNKIWWNNLKDISMCARRKEVAEFCLTTGHDCLLKYFHRIHVAQAHFCMLCDFREDTDADRIRRCPSLKGFSMCNLYWQARDLLSS</sequence>
<name>A0A8X6SN42_TRICX</name>
<dbReference type="GO" id="GO:0004523">
    <property type="term" value="F:RNA-DNA hybrid ribonuclease activity"/>
    <property type="evidence" value="ECO:0007669"/>
    <property type="project" value="InterPro"/>
</dbReference>
<dbReference type="GO" id="GO:0003676">
    <property type="term" value="F:nucleic acid binding"/>
    <property type="evidence" value="ECO:0007669"/>
    <property type="project" value="InterPro"/>
</dbReference>
<dbReference type="InterPro" id="IPR012337">
    <property type="entry name" value="RNaseH-like_sf"/>
</dbReference>
<keyword evidence="3" id="KW-1185">Reference proteome</keyword>
<dbReference type="InterPro" id="IPR002156">
    <property type="entry name" value="RNaseH_domain"/>
</dbReference>
<dbReference type="EMBL" id="BMAU01021305">
    <property type="protein sequence ID" value="GFY11391.1"/>
    <property type="molecule type" value="Genomic_DNA"/>
</dbReference>
<dbReference type="AlphaFoldDB" id="A0A8X6SN42"/>
<feature type="domain" description="RNase H type-1" evidence="1">
    <location>
        <begin position="1"/>
        <end position="34"/>
    </location>
</feature>
<dbReference type="Proteomes" id="UP000887159">
    <property type="component" value="Unassembled WGS sequence"/>
</dbReference>
<reference evidence="2" key="1">
    <citation type="submission" date="2020-08" db="EMBL/GenBank/DDBJ databases">
        <title>Multicomponent nature underlies the extraordinary mechanical properties of spider dragline silk.</title>
        <authorList>
            <person name="Kono N."/>
            <person name="Nakamura H."/>
            <person name="Mori M."/>
            <person name="Yoshida Y."/>
            <person name="Ohtoshi R."/>
            <person name="Malay A.D."/>
            <person name="Moran D.A.P."/>
            <person name="Tomita M."/>
            <person name="Numata K."/>
            <person name="Arakawa K."/>
        </authorList>
    </citation>
    <scope>NUCLEOTIDE SEQUENCE</scope>
</reference>
<dbReference type="PROSITE" id="PS50879">
    <property type="entry name" value="RNASE_H_1"/>
    <property type="match status" value="1"/>
</dbReference>
<dbReference type="SUPFAM" id="SSF53098">
    <property type="entry name" value="Ribonuclease H-like"/>
    <property type="match status" value="1"/>
</dbReference>